<dbReference type="GeneID" id="11467756"/>
<evidence type="ECO:0000256" key="3">
    <source>
        <dbReference type="ARBA" id="ARBA00022581"/>
    </source>
</evidence>
<dbReference type="GO" id="GO:0039664">
    <property type="term" value="P:lysis of host organelle involved in viral entry into host cell"/>
    <property type="evidence" value="ECO:0007669"/>
    <property type="project" value="UniProtKB-KW"/>
</dbReference>
<keyword evidence="8" id="KW-0426">Late protein</keyword>
<keyword evidence="10" id="KW-1177">Microtubular inwards viral transport</keyword>
<keyword evidence="4" id="KW-1162">Viral penetration into host cytoplasm</keyword>
<keyword evidence="14" id="KW-1035">Host cytoplasm</keyword>
<evidence type="ECO:0000256" key="13">
    <source>
        <dbReference type="ARBA" id="ARBA00023157"/>
    </source>
</evidence>
<keyword evidence="7" id="KW-0946">Virion</keyword>
<evidence type="ECO:0000256" key="4">
    <source>
        <dbReference type="ARBA" id="ARBA00022595"/>
    </source>
</evidence>
<dbReference type="RefSeq" id="YP_004935938.1">
    <property type="nucleotide sequence ID" value="NC_016437.1"/>
</dbReference>
<dbReference type="EMBL" id="HM585353">
    <property type="protein sequence ID" value="ADP30821.1"/>
    <property type="molecule type" value="Genomic_DNA"/>
</dbReference>
<dbReference type="Proteomes" id="UP000169712">
    <property type="component" value="Segment"/>
</dbReference>
<evidence type="ECO:0000256" key="14">
    <source>
        <dbReference type="ARBA" id="ARBA00023200"/>
    </source>
</evidence>
<dbReference type="KEGG" id="vg:11467756"/>
<evidence type="ECO:0000256" key="1">
    <source>
        <dbReference type="ARBA" id="ARBA00022561"/>
    </source>
</evidence>
<keyword evidence="17" id="KW-1185">Reference proteome</keyword>
<proteinExistence type="predicted"/>
<keyword evidence="15" id="KW-1160">Virus entry into host cell</keyword>
<sequence length="221" mass="24248">MYSNLAPRLGQNSFASYPVGATELRGGKINWGSLGSSIFNSIKNTGRFLGNAASRFAKSQAFQDIKQGINDSGLVRNIAGLAGETLNSLVDIGRLKVDSELQKLRDKALNTIPADQLAQILRNYHQTHDRITPTEPEAIPLPAPVSTDRTRKRPVIEEIIDDEPDYSSDVSNVPAIASVPSLTSMPAKRPRLRGTGESEWQRHLNSMLGQGVRYTNTNKCY</sequence>
<dbReference type="Pfam" id="PF02993">
    <property type="entry name" value="MCPVI"/>
    <property type="match status" value="1"/>
</dbReference>
<keyword evidence="6" id="KW-0832">Ubl conjugation</keyword>
<keyword evidence="5" id="KW-1188">Viral release from host cell</keyword>
<evidence type="ECO:0000256" key="9">
    <source>
        <dbReference type="ARBA" id="ARBA00022950"/>
    </source>
</evidence>
<evidence type="ECO:0000256" key="11">
    <source>
        <dbReference type="ARBA" id="ARBA00023099"/>
    </source>
</evidence>
<keyword evidence="11" id="KW-1174">Viral penetration via lysis of host organellar membrane</keyword>
<dbReference type="GO" id="GO:0019028">
    <property type="term" value="C:viral capsid"/>
    <property type="evidence" value="ECO:0007669"/>
    <property type="project" value="UniProtKB-KW"/>
</dbReference>
<dbReference type="InterPro" id="IPR004243">
    <property type="entry name" value="McpVI"/>
</dbReference>
<protein>
    <submittedName>
        <fullName evidence="16">PVI</fullName>
    </submittedName>
</protein>
<dbReference type="GO" id="GO:0043657">
    <property type="term" value="C:host cell"/>
    <property type="evidence" value="ECO:0007669"/>
    <property type="project" value="GOC"/>
</dbReference>
<evidence type="ECO:0000256" key="2">
    <source>
        <dbReference type="ARBA" id="ARBA00022562"/>
    </source>
</evidence>
<accession>G9B6K5</accession>
<keyword evidence="12" id="KW-1176">Cytoplasmic inwards viral transport</keyword>
<keyword evidence="9" id="KW-0118">Viral capsid assembly</keyword>
<name>G9B6K5_9ADEN</name>
<evidence type="ECO:0000256" key="5">
    <source>
        <dbReference type="ARBA" id="ARBA00022612"/>
    </source>
</evidence>
<reference evidence="16 17" key="1">
    <citation type="journal article" date="2012" name="Virology">
        <title>Full genome analysis of a novel adenovirus from the South Polar skua (Catharacta maccormicki) in Antarctica.</title>
        <authorList>
            <person name="Park Y.M."/>
            <person name="Kim J.H."/>
            <person name="Gu S.H."/>
            <person name="Lee S.Y."/>
            <person name="Lee M.G."/>
            <person name="Kang Y.K."/>
            <person name="Kang S.H."/>
            <person name="Kim H.J."/>
            <person name="Song J.W."/>
        </authorList>
    </citation>
    <scope>NUCLEOTIDE SEQUENCE [LARGE SCALE GENOMIC DNA]</scope>
    <source>
        <strain evidence="16">T03</strain>
    </source>
</reference>
<evidence type="ECO:0000256" key="10">
    <source>
        <dbReference type="ARBA" id="ARBA00022952"/>
    </source>
</evidence>
<evidence type="ECO:0000256" key="15">
    <source>
        <dbReference type="ARBA" id="ARBA00023296"/>
    </source>
</evidence>
<dbReference type="GO" id="GO:0075521">
    <property type="term" value="P:microtubule-dependent intracellular transport of viral material towards nucleus"/>
    <property type="evidence" value="ECO:0007669"/>
    <property type="project" value="UniProtKB-KW"/>
</dbReference>
<evidence type="ECO:0000256" key="8">
    <source>
        <dbReference type="ARBA" id="ARBA00022921"/>
    </source>
</evidence>
<dbReference type="OrthoDB" id="13512at10239"/>
<evidence type="ECO:0000256" key="12">
    <source>
        <dbReference type="ARBA" id="ARBA00023120"/>
    </source>
</evidence>
<evidence type="ECO:0000256" key="7">
    <source>
        <dbReference type="ARBA" id="ARBA00022844"/>
    </source>
</evidence>
<keyword evidence="1" id="KW-0167">Capsid protein</keyword>
<keyword evidence="13" id="KW-1015">Disulfide bond</keyword>
<evidence type="ECO:0000256" key="6">
    <source>
        <dbReference type="ARBA" id="ARBA00022843"/>
    </source>
</evidence>
<keyword evidence="3" id="KW-0945">Host-virus interaction</keyword>
<evidence type="ECO:0000313" key="17">
    <source>
        <dbReference type="Proteomes" id="UP000169712"/>
    </source>
</evidence>
<evidence type="ECO:0000313" key="16">
    <source>
        <dbReference type="EMBL" id="ADP30821.1"/>
    </source>
</evidence>
<organism evidence="16 17">
    <name type="scientific">South Polar skua adenovirus 1</name>
    <dbReference type="NCBI Taxonomy" id="2848087"/>
    <lineage>
        <taxon>Viruses</taxon>
        <taxon>Varidnaviria</taxon>
        <taxon>Bamfordvirae</taxon>
        <taxon>Preplasmiviricota</taxon>
        <taxon>Polisuviricotina</taxon>
        <taxon>Pharingeaviricetes</taxon>
        <taxon>Rowavirales</taxon>
        <taxon>Adenoviridae</taxon>
        <taxon>Siadenovirus</taxon>
        <taxon>Siadenovirus stercorariidae</taxon>
        <taxon>Skua siadenovirus A</taxon>
    </lineage>
</organism>
<keyword evidence="2" id="KW-1048">Host nucleus</keyword>